<dbReference type="InterPro" id="IPR035979">
    <property type="entry name" value="RBD_domain_sf"/>
</dbReference>
<dbReference type="InParanoid" id="A0A1X7T6S0"/>
<dbReference type="GO" id="GO:0003676">
    <property type="term" value="F:nucleic acid binding"/>
    <property type="evidence" value="ECO:0007669"/>
    <property type="project" value="InterPro"/>
</dbReference>
<sequence length="299" mass="32607">MYGNKVGLTWAERTDRDLYTHSDSDVFLKSNAAAPKVGGERVCAGTDIDDPWNSETESRTLILNKKSPLPKRKDSFEKRGRSSYKREPIKSSVTTATSSSTPSAPNGSPTSPSTAADTKKPLKNRAVVNTSGIAKYLGRDDKKVVLAKRDVEETNGKKGSPPPRTVWNIDAAPKSLPTRQRTLSGSTTDSTASTDRRTTFESSSAEPQSKGGRGRGRGGPRRGGASVAGRDTAHIPDTQDIVSLFVKNIPSSYSIQDIIDGFSPFGKVYDVRRLPHKGKRGEKIHYVKEFRRLALPYLV</sequence>
<dbReference type="SUPFAM" id="SSF54928">
    <property type="entry name" value="RNA-binding domain, RBD"/>
    <property type="match status" value="1"/>
</dbReference>
<evidence type="ECO:0008006" key="3">
    <source>
        <dbReference type="Google" id="ProtNLM"/>
    </source>
</evidence>
<dbReference type="EnsemblMetazoa" id="Aqu2.1.10215_001">
    <property type="protein sequence ID" value="Aqu2.1.10215_001"/>
    <property type="gene ID" value="Aqu2.1.10215"/>
</dbReference>
<evidence type="ECO:0000256" key="1">
    <source>
        <dbReference type="SAM" id="MobiDB-lite"/>
    </source>
</evidence>
<feature type="compositionally biased region" description="Low complexity" evidence="1">
    <location>
        <begin position="182"/>
        <end position="193"/>
    </location>
</feature>
<evidence type="ECO:0000313" key="2">
    <source>
        <dbReference type="EnsemblMetazoa" id="Aqu2.1.10215_001"/>
    </source>
</evidence>
<feature type="region of interest" description="Disordered" evidence="1">
    <location>
        <begin position="31"/>
        <end position="233"/>
    </location>
</feature>
<proteinExistence type="predicted"/>
<dbReference type="InterPro" id="IPR012677">
    <property type="entry name" value="Nucleotide-bd_a/b_plait_sf"/>
</dbReference>
<organism evidence="2">
    <name type="scientific">Amphimedon queenslandica</name>
    <name type="common">Sponge</name>
    <dbReference type="NCBI Taxonomy" id="400682"/>
    <lineage>
        <taxon>Eukaryota</taxon>
        <taxon>Metazoa</taxon>
        <taxon>Porifera</taxon>
        <taxon>Demospongiae</taxon>
        <taxon>Heteroscleromorpha</taxon>
        <taxon>Haplosclerida</taxon>
        <taxon>Niphatidae</taxon>
        <taxon>Amphimedon</taxon>
    </lineage>
</organism>
<protein>
    <recommendedName>
        <fullName evidence="3">RRM domain-containing protein</fullName>
    </recommendedName>
</protein>
<dbReference type="Gene3D" id="3.30.70.330">
    <property type="match status" value="1"/>
</dbReference>
<feature type="compositionally biased region" description="Low complexity" evidence="1">
    <location>
        <begin position="91"/>
        <end position="116"/>
    </location>
</feature>
<accession>A0A1X7T6S0</accession>
<feature type="compositionally biased region" description="Basic and acidic residues" evidence="1">
    <location>
        <begin position="71"/>
        <end position="89"/>
    </location>
</feature>
<dbReference type="CDD" id="cd00590">
    <property type="entry name" value="RRM_SF"/>
    <property type="match status" value="1"/>
</dbReference>
<dbReference type="AlphaFoldDB" id="A0A1X7T6S0"/>
<reference evidence="2" key="1">
    <citation type="submission" date="2017-05" db="UniProtKB">
        <authorList>
            <consortium name="EnsemblMetazoa"/>
        </authorList>
    </citation>
    <scope>IDENTIFICATION</scope>
</reference>
<name>A0A1X7T6S0_AMPQE</name>
<feature type="compositionally biased region" description="Basic and acidic residues" evidence="1">
    <location>
        <begin position="137"/>
        <end position="156"/>
    </location>
</feature>